<dbReference type="InterPro" id="IPR012545">
    <property type="entry name" value="DUF1697"/>
</dbReference>
<dbReference type="PANTHER" id="PTHR36439">
    <property type="entry name" value="BLL4334 PROTEIN"/>
    <property type="match status" value="1"/>
</dbReference>
<dbReference type="RefSeq" id="WP_271636175.1">
    <property type="nucleotide sequence ID" value="NZ_CP094970.1"/>
</dbReference>
<sequence length="177" mass="18977">MPVERVAILLRAVNVGGYNKVPMAELRTLCGRLGLREVTTYVASGNIACAAPPDLDATLRQVEAAIADEFGVETPAIGRTHTDLETAVANNPYTGFEPKLMHVVYLAGEADPDGASALCERDFGDDECTVIGREVYARYATGVQGSKLTPLVMQKLLGVPGTARNWRTAQKLVELTT</sequence>
<protein>
    <submittedName>
        <fullName evidence="1">DUF1697 domain-containing protein</fullName>
    </submittedName>
</protein>
<dbReference type="EMBL" id="CP094970">
    <property type="protein sequence ID" value="UYM07220.1"/>
    <property type="molecule type" value="Genomic_DNA"/>
</dbReference>
<proteinExistence type="predicted"/>
<keyword evidence="2" id="KW-1185">Reference proteome</keyword>
<dbReference type="Pfam" id="PF08002">
    <property type="entry name" value="DUF1697"/>
    <property type="match status" value="1"/>
</dbReference>
<gene>
    <name evidence="1" type="ORF">L0C25_09130</name>
</gene>
<dbReference type="AlphaFoldDB" id="A0AA46TLD4"/>
<evidence type="ECO:0000313" key="1">
    <source>
        <dbReference type="EMBL" id="UYM07220.1"/>
    </source>
</evidence>
<dbReference type="Gene3D" id="3.30.70.1280">
    <property type="entry name" value="SP0830-like domains"/>
    <property type="match status" value="1"/>
</dbReference>
<dbReference type="KEGG" id="sgrg:L0C25_09130"/>
<accession>A0AA46TLD4</accession>
<dbReference type="SUPFAM" id="SSF160379">
    <property type="entry name" value="SP0830-like"/>
    <property type="match status" value="1"/>
</dbReference>
<dbReference type="PIRSF" id="PIRSF008502">
    <property type="entry name" value="UCP008502"/>
    <property type="match status" value="1"/>
</dbReference>
<organism evidence="1 2">
    <name type="scientific">Solicola gregarius</name>
    <dbReference type="NCBI Taxonomy" id="2908642"/>
    <lineage>
        <taxon>Bacteria</taxon>
        <taxon>Bacillati</taxon>
        <taxon>Actinomycetota</taxon>
        <taxon>Actinomycetes</taxon>
        <taxon>Propionibacteriales</taxon>
        <taxon>Nocardioidaceae</taxon>
        <taxon>Solicola</taxon>
    </lineage>
</organism>
<reference evidence="1" key="1">
    <citation type="submission" date="2022-01" db="EMBL/GenBank/DDBJ databases">
        <title>Nocardioidaceae gen. sp. A5X3R13.</title>
        <authorList>
            <person name="Lopez Marin M.A."/>
            <person name="Uhlik O."/>
        </authorList>
    </citation>
    <scope>NUCLEOTIDE SEQUENCE</scope>
    <source>
        <strain evidence="1">A5X3R13</strain>
    </source>
</reference>
<evidence type="ECO:0000313" key="2">
    <source>
        <dbReference type="Proteomes" id="UP001164390"/>
    </source>
</evidence>
<dbReference type="PANTHER" id="PTHR36439:SF1">
    <property type="entry name" value="DUF1697 DOMAIN-CONTAINING PROTEIN"/>
    <property type="match status" value="1"/>
</dbReference>
<dbReference type="Proteomes" id="UP001164390">
    <property type="component" value="Chromosome"/>
</dbReference>
<name>A0AA46TLD4_9ACTN</name>